<dbReference type="Gene3D" id="3.40.1800.10">
    <property type="entry name" value="His-Me finger endonucleases"/>
    <property type="match status" value="1"/>
</dbReference>
<dbReference type="SUPFAM" id="SSF56672">
    <property type="entry name" value="DNA/RNA polymerases"/>
    <property type="match status" value="1"/>
</dbReference>
<dbReference type="PANTHER" id="PTHR31511">
    <property type="entry name" value="PROTEIN CBG23764"/>
    <property type="match status" value="1"/>
</dbReference>
<evidence type="ECO:0000313" key="2">
    <source>
        <dbReference type="RefSeq" id="XP_058975408.1"/>
    </source>
</evidence>
<dbReference type="SUPFAM" id="SSF53098">
    <property type="entry name" value="Ribonuclease H-like"/>
    <property type="match status" value="1"/>
</dbReference>
<gene>
    <name evidence="2" type="primary">LOC131801194</name>
</gene>
<accession>A0ABM3UPF0</accession>
<name>A0ABM3UPF0_MUSDO</name>
<protein>
    <submittedName>
        <fullName evidence="2">Uncharacterized protein LOC131801194</fullName>
    </submittedName>
</protein>
<dbReference type="RefSeq" id="XP_058975408.1">
    <property type="nucleotide sequence ID" value="XM_059119425.1"/>
</dbReference>
<proteinExistence type="predicted"/>
<dbReference type="GeneID" id="131801194"/>
<keyword evidence="1" id="KW-1185">Reference proteome</keyword>
<dbReference type="InterPro" id="IPR038563">
    <property type="entry name" value="Endonuclease_7_sf"/>
</dbReference>
<dbReference type="PANTHER" id="PTHR31511:SF12">
    <property type="entry name" value="RHO TERMINATION FACTOR N-TERMINAL DOMAIN-CONTAINING PROTEIN"/>
    <property type="match status" value="1"/>
</dbReference>
<dbReference type="Gene3D" id="3.90.1600.10">
    <property type="entry name" value="Palm domain of DNA polymerase"/>
    <property type="match status" value="1"/>
</dbReference>
<dbReference type="Proteomes" id="UP001652621">
    <property type="component" value="Unplaced"/>
</dbReference>
<dbReference type="InterPro" id="IPR012337">
    <property type="entry name" value="RNaseH-like_sf"/>
</dbReference>
<sequence length="1341" mass="155350">MSRTSYFTSPDFSNQPTSLPNAIMQQINNKNKIESSYCKECDVAVQNIAIHSRSEGHRRVVRQLLEDNIKIVKSAYNNNIITYEYENSKNILLPNELLIDAKERLVTLINTNLHKKTTIKFNIELQGEYIKPTNEQDGPSTSKDAAVSTKVFTHMSKMTLLTLADDVNEVFLNHADHILNNMSEFQERDSGWALQKILKIDVNINKASLTRGSQYIETPFSLAKKKACLNIRNNDEFCFKWCVVSALGEPANGSRIYTSSYNIDIRQEVLYLQTGIVVDFRGLTFPLPLKSIKIFEENNNNISVNVFGYENGEVVGPYYLTKKNKHHHINLLLLHNGEQFHYIHILDMSRLLRNQLTKHMNATHICDGCLQHFTTHKILEGHKKECGGVVTILPEKDNSTLKFKNFHKKERVPFVVYADAESILEDVSWGTINGKKTVTVKKHIPCAFSYSIHCSLDNNLNKFKSFSGPNAANDFLENLIKDSKYIYNNYLTKTRPMNRLTPLELEDFDSSRLCHICEKELGNDRVKDHCHLTGKYRGAAHNSCNLEYRVARFVPILFHNFSSYDCHLFIKELVRFGGDISVIPLNKEKYVSMSYFVKTKEFASTLDDNSIHSEKREKNAPNLELRFLDSFRFMSASLDSLAKNLPPSEFKAVRTQFPNDADFNLMTRKGVFPYEYISSFNKLLENQLPSREEFHNKLTDSECSLEDYEHALRVWNHFNCQTLKDYLELYLKTDVLLLADIFENFRDLCIRVHKLDPCQYITAPSLSWDAMLLCTGVELELFTDINMYNFCKNGIRGGLTQCSTRHSVANNPSMSNYDQSKPDVNIYYLDVNNLYGMAMTQYLPIKDFKWVEEEELEKFNDINKILSIPDDSPTGFIFDVEIEYPANLHDIHNDLPFCPENKCIGGSKTKKLIADFSDKKSYTIHYRVLKQCLKHNLILKKVNRCLSFTQSNWLEKYIMKNNNLRAKATNAFEKDLYKLFNNSVYGKTMENVDKRKIVQIRTHWESHGKRLGARDFISKPNFHSLSQFSEDMVAIEMNKVKVKYDKPIYLGFCVLEISKWVMYDFLYDFLKVKFGNDFILNYMDTDSFILTFFGRDLYRELTLDDIKARFDTSDFSPSNVYKLPLLNKKVIGMMKDENAGKTMIEFVGLRPKMYAIKVSDSEEVKKSKGVKKCVLKKYTIDTYRDCLYNKQNYFNSMYTFRSRKHDVYTDRITKVCLSFQDDKRFIREDGIHTYAWGHYRINEDFTDLSNLHSTIPMDVDLDLNELQNSNLGTIDEVLDFASNNGNTSPMNVENILSNFGALNSLDLAHIPLLDLNLNINDIHNIELPSPIEEQSIFNMLN</sequence>
<evidence type="ECO:0000313" key="1">
    <source>
        <dbReference type="Proteomes" id="UP001652621"/>
    </source>
</evidence>
<organism evidence="1 2">
    <name type="scientific">Musca domestica</name>
    <name type="common">House fly</name>
    <dbReference type="NCBI Taxonomy" id="7370"/>
    <lineage>
        <taxon>Eukaryota</taxon>
        <taxon>Metazoa</taxon>
        <taxon>Ecdysozoa</taxon>
        <taxon>Arthropoda</taxon>
        <taxon>Hexapoda</taxon>
        <taxon>Insecta</taxon>
        <taxon>Pterygota</taxon>
        <taxon>Neoptera</taxon>
        <taxon>Endopterygota</taxon>
        <taxon>Diptera</taxon>
        <taxon>Brachycera</taxon>
        <taxon>Muscomorpha</taxon>
        <taxon>Muscoidea</taxon>
        <taxon>Muscidae</taxon>
        <taxon>Musca</taxon>
    </lineage>
</organism>
<reference evidence="2" key="1">
    <citation type="submission" date="2025-08" db="UniProtKB">
        <authorList>
            <consortium name="RefSeq"/>
        </authorList>
    </citation>
    <scope>IDENTIFICATION</scope>
    <source>
        <strain evidence="2">Aabys</strain>
        <tissue evidence="2">Whole body</tissue>
    </source>
</reference>
<dbReference type="InterPro" id="IPR043502">
    <property type="entry name" value="DNA/RNA_pol_sf"/>
</dbReference>
<dbReference type="InterPro" id="IPR023211">
    <property type="entry name" value="DNA_pol_palm_dom_sf"/>
</dbReference>